<dbReference type="EMBL" id="FMAI01000001">
    <property type="protein sequence ID" value="SCB09733.1"/>
    <property type="molecule type" value="Genomic_DNA"/>
</dbReference>
<feature type="region of interest" description="Disordered" evidence="1">
    <location>
        <begin position="411"/>
        <end position="436"/>
    </location>
</feature>
<dbReference type="InterPro" id="IPR037171">
    <property type="entry name" value="NagB/RpiA_transferase-like"/>
</dbReference>
<dbReference type="NCBIfam" id="TIGR01110">
    <property type="entry name" value="mdcA"/>
    <property type="match status" value="1"/>
</dbReference>
<dbReference type="Proteomes" id="UP000199184">
    <property type="component" value="Unassembled WGS sequence"/>
</dbReference>
<dbReference type="Pfam" id="PF16957">
    <property type="entry name" value="Mal_decarbox_Al"/>
    <property type="match status" value="1"/>
</dbReference>
<dbReference type="PANTHER" id="PTHR43293">
    <property type="entry name" value="ACETATE COA-TRANSFERASE YDIF"/>
    <property type="match status" value="1"/>
</dbReference>
<name>A0A1C3U2P3_9BRAD</name>
<dbReference type="Gene3D" id="3.40.1080.10">
    <property type="entry name" value="Glutaconate Coenzyme A-transferase"/>
    <property type="match status" value="1"/>
</dbReference>
<dbReference type="PANTHER" id="PTHR43293:SF2">
    <property type="entry name" value="MALONATE DECARBOXYLASE ALPHA SUBUNIT"/>
    <property type="match status" value="1"/>
</dbReference>
<proteinExistence type="predicted"/>
<evidence type="ECO:0000313" key="2">
    <source>
        <dbReference type="EMBL" id="SCB09733.1"/>
    </source>
</evidence>
<gene>
    <name evidence="2" type="ORF">GA0061098_1001275</name>
</gene>
<accession>A0A1C3U2P3</accession>
<protein>
    <submittedName>
        <fullName evidence="2">Malonate decarboxylase alpha subunit</fullName>
    </submittedName>
</protein>
<organism evidence="2 3">
    <name type="scientific">Bradyrhizobium shewense</name>
    <dbReference type="NCBI Taxonomy" id="1761772"/>
    <lineage>
        <taxon>Bacteria</taxon>
        <taxon>Pseudomonadati</taxon>
        <taxon>Pseudomonadota</taxon>
        <taxon>Alphaproteobacteria</taxon>
        <taxon>Hyphomicrobiales</taxon>
        <taxon>Nitrobacteraceae</taxon>
        <taxon>Bradyrhizobium</taxon>
    </lineage>
</organism>
<dbReference type="SUPFAM" id="SSF100950">
    <property type="entry name" value="NagB/RpiA/CoA transferase-like"/>
    <property type="match status" value="2"/>
</dbReference>
<sequence length="582" mass="63420">MSVIEKTAAVVTPSEARQSADAAAQIERREGAKVMTSWQTGRAARDARIAAGAGLAHGKIVEAKDATRLLEAVIRPGDRVCLEGDNQKQADLLSRALLAVDLSRVKDLHMVQSGVVLPEHLDLFDRGVAKRLDYAYSGPQSARIARMLFGGKIELGAVHTYLELFARYFIDLTPHVALIAAVSADREGNLYTGPNTEDTPTVVEATAFKDGVVIAQVNEIVEKVPRVDIPADRVQFIVESDKPFFVEPLFTRDPAAITEGQILTAMLAIKGIYAPYGVQRLNHGIGFSTAAIELLLPTFGERLGLKGLIATHFALNPHPALIPAIESGWVRQIHSFGSEVGMDEYIRARSDVYFTGPDGSLRSNRAFCQTAGLYACDMFIGSTLQIDLQGNSSTVTTSRIAGFGGAPNMGADARGRRHPSEPWLKAGAEADPDSPAPLRRGRKLVVQIGETFGDKNVPLFVEKLEAIELAEKLKLELAPVMIYGDDVTHIVTEEGLANLLLCRTAQEREQAIRGVAGYTDVGRRRDRNMVACLRERGVIRRPEDLGINPLDADRSLLAARSIKDLVRWSGGLYSPPSKFRNW</sequence>
<keyword evidence="3" id="KW-1185">Reference proteome</keyword>
<evidence type="ECO:0000256" key="1">
    <source>
        <dbReference type="SAM" id="MobiDB-lite"/>
    </source>
</evidence>
<dbReference type="InterPro" id="IPR005777">
    <property type="entry name" value="MadA"/>
</dbReference>
<evidence type="ECO:0000313" key="3">
    <source>
        <dbReference type="Proteomes" id="UP000199184"/>
    </source>
</evidence>
<dbReference type="AlphaFoldDB" id="A0A1C3U2P3"/>
<reference evidence="3" key="1">
    <citation type="submission" date="2016-08" db="EMBL/GenBank/DDBJ databases">
        <authorList>
            <person name="Varghese N."/>
            <person name="Submissions Spin"/>
        </authorList>
    </citation>
    <scope>NUCLEOTIDE SEQUENCE [LARGE SCALE GENOMIC DNA]</scope>
    <source>
        <strain evidence="3">ERR11</strain>
    </source>
</reference>
<dbReference type="GO" id="GO:0016740">
    <property type="term" value="F:transferase activity"/>
    <property type="evidence" value="ECO:0007669"/>
    <property type="project" value="InterPro"/>
</dbReference>